<accession>A0A1G2PIR2</accession>
<comment type="caution">
    <text evidence="13">The sequence shown here is derived from an EMBL/GenBank/DDBJ whole genome shotgun (WGS) entry which is preliminary data.</text>
</comment>
<evidence type="ECO:0000256" key="1">
    <source>
        <dbReference type="ARBA" id="ARBA00009779"/>
    </source>
</evidence>
<keyword evidence="6 11" id="KW-0378">Hydrolase</keyword>
<evidence type="ECO:0000256" key="5">
    <source>
        <dbReference type="ARBA" id="ARBA00022723"/>
    </source>
</evidence>
<feature type="transmembrane region" description="Helical" evidence="11">
    <location>
        <begin position="194"/>
        <end position="215"/>
    </location>
</feature>
<reference evidence="13 14" key="1">
    <citation type="journal article" date="2016" name="Nat. Commun.">
        <title>Thousands of microbial genomes shed light on interconnected biogeochemical processes in an aquifer system.</title>
        <authorList>
            <person name="Anantharaman K."/>
            <person name="Brown C.T."/>
            <person name="Hug L.A."/>
            <person name="Sharon I."/>
            <person name="Castelle C.J."/>
            <person name="Probst A.J."/>
            <person name="Thomas B.C."/>
            <person name="Singh A."/>
            <person name="Wilkins M.J."/>
            <person name="Karaoz U."/>
            <person name="Brodie E.L."/>
            <person name="Williams K.H."/>
            <person name="Hubbard S.S."/>
            <person name="Banfield J.F."/>
        </authorList>
    </citation>
    <scope>NUCLEOTIDE SEQUENCE [LARGE SCALE GENOMIC DNA]</scope>
    <source>
        <strain evidence="14">RIFCSPHIGHO2_01_FULL_58_15</strain>
    </source>
</reference>
<evidence type="ECO:0000256" key="9">
    <source>
        <dbReference type="ARBA" id="ARBA00023049"/>
    </source>
</evidence>
<comment type="similarity">
    <text evidence="1 11">Belongs to the peptidase M48B family.</text>
</comment>
<dbReference type="EMBL" id="MHST01000024">
    <property type="protein sequence ID" value="OHA48218.1"/>
    <property type="molecule type" value="Genomic_DNA"/>
</dbReference>
<organism evidence="13 14">
    <name type="scientific">Terrybacteria sp. (strain RIFCSPHIGHO2_01_FULL_58_15)</name>
    <dbReference type="NCBI Taxonomy" id="1802363"/>
    <lineage>
        <taxon>Bacteria</taxon>
        <taxon>Candidatus Terryibacteriota</taxon>
    </lineage>
</organism>
<dbReference type="InterPro" id="IPR001915">
    <property type="entry name" value="Peptidase_M48"/>
</dbReference>
<dbReference type="GO" id="GO:0004222">
    <property type="term" value="F:metalloendopeptidase activity"/>
    <property type="evidence" value="ECO:0007669"/>
    <property type="project" value="UniProtKB-UniRule"/>
</dbReference>
<dbReference type="InterPro" id="IPR050083">
    <property type="entry name" value="HtpX_protease"/>
</dbReference>
<dbReference type="PANTHER" id="PTHR43221">
    <property type="entry name" value="PROTEASE HTPX"/>
    <property type="match status" value="1"/>
</dbReference>
<feature type="domain" description="Peptidase M48" evidence="12">
    <location>
        <begin position="77"/>
        <end position="300"/>
    </location>
</feature>
<comment type="subcellular location">
    <subcellularLocation>
        <location evidence="11">Cell membrane</location>
        <topology evidence="11">Multi-pass membrane protein</topology>
    </subcellularLocation>
</comment>
<dbReference type="STRING" id="1802363.A2682_02370"/>
<dbReference type="GO" id="GO:0008270">
    <property type="term" value="F:zinc ion binding"/>
    <property type="evidence" value="ECO:0007669"/>
    <property type="project" value="UniProtKB-UniRule"/>
</dbReference>
<evidence type="ECO:0000313" key="14">
    <source>
        <dbReference type="Proteomes" id="UP000178690"/>
    </source>
</evidence>
<dbReference type="Pfam" id="PF01435">
    <property type="entry name" value="Peptidase_M48"/>
    <property type="match status" value="1"/>
</dbReference>
<keyword evidence="3 11" id="KW-0645">Protease</keyword>
<keyword evidence="8 11" id="KW-1133">Transmembrane helix</keyword>
<dbReference type="GO" id="GO:0005886">
    <property type="term" value="C:plasma membrane"/>
    <property type="evidence" value="ECO:0007669"/>
    <property type="project" value="UniProtKB-SubCell"/>
</dbReference>
<feature type="active site" evidence="11">
    <location>
        <position position="144"/>
    </location>
</feature>
<feature type="transmembrane region" description="Helical" evidence="11">
    <location>
        <begin position="12"/>
        <end position="33"/>
    </location>
</feature>
<evidence type="ECO:0000256" key="7">
    <source>
        <dbReference type="ARBA" id="ARBA00022833"/>
    </source>
</evidence>
<dbReference type="InterPro" id="IPR022919">
    <property type="entry name" value="Pept_M48_protease_HtpX"/>
</dbReference>
<evidence type="ECO:0000259" key="12">
    <source>
        <dbReference type="Pfam" id="PF01435"/>
    </source>
</evidence>
<proteinExistence type="inferred from homology"/>
<dbReference type="Gene3D" id="3.30.2010.10">
    <property type="entry name" value="Metalloproteases ('zincins'), catalytic domain"/>
    <property type="match status" value="1"/>
</dbReference>
<dbReference type="EC" id="3.4.24.-" evidence="11"/>
<protein>
    <recommendedName>
        <fullName evidence="11">Protease HtpX homolog</fullName>
        <ecNumber evidence="11">3.4.24.-</ecNumber>
    </recommendedName>
</protein>
<feature type="binding site" evidence="11">
    <location>
        <position position="224"/>
    </location>
    <ligand>
        <name>Zn(2+)</name>
        <dbReference type="ChEBI" id="CHEBI:29105"/>
        <note>catalytic</note>
    </ligand>
</feature>
<keyword evidence="10 11" id="KW-0472">Membrane</keyword>
<comment type="cofactor">
    <cofactor evidence="11">
        <name>Zn(2+)</name>
        <dbReference type="ChEBI" id="CHEBI:29105"/>
    </cofactor>
    <text evidence="11">Binds 1 zinc ion per subunit.</text>
</comment>
<evidence type="ECO:0000256" key="2">
    <source>
        <dbReference type="ARBA" id="ARBA00022475"/>
    </source>
</evidence>
<feature type="transmembrane region" description="Helical" evidence="11">
    <location>
        <begin position="153"/>
        <end position="174"/>
    </location>
</feature>
<dbReference type="AlphaFoldDB" id="A0A1G2PIR2"/>
<gene>
    <name evidence="11" type="primary">htpX</name>
    <name evidence="13" type="ORF">A2682_02370</name>
</gene>
<name>A0A1G2PIR2_TERXR</name>
<keyword evidence="4 11" id="KW-0812">Transmembrane</keyword>
<sequence>MATLYTHRAENIRATWLLFGAFVVLIAGVGWVVSYAYDAYIIFPIAVAIAVFMSVASYWFSDKMVVAFSGAKPVLKQDDPELYRTVENLAIAAGLPAPKIYIVEDPAPNAFATGRDPNHAVIAVTRGLRQGLEKPELEGVLAHELAHIGNNDMFIATVAAVLAGVIATLADLFIRMTFHGGFGGSRRDRRGSGGALILVGLIGALVLAPIAATLLRLAISRRREFLADASGALLTRHPEALAQALEKISAFSLPMRRAPEAIAHLWLSDPQIQKHKASFFSRLFMTHPPLEDRIRALRKIAA</sequence>
<dbReference type="CDD" id="cd07340">
    <property type="entry name" value="M48B_Htpx_like"/>
    <property type="match status" value="1"/>
</dbReference>
<evidence type="ECO:0000256" key="11">
    <source>
        <dbReference type="HAMAP-Rule" id="MF_00188"/>
    </source>
</evidence>
<feature type="binding site" evidence="11">
    <location>
        <position position="147"/>
    </location>
    <ligand>
        <name>Zn(2+)</name>
        <dbReference type="ChEBI" id="CHEBI:29105"/>
        <note>catalytic</note>
    </ligand>
</feature>
<evidence type="ECO:0000256" key="3">
    <source>
        <dbReference type="ARBA" id="ARBA00022670"/>
    </source>
</evidence>
<dbReference type="GO" id="GO:0006508">
    <property type="term" value="P:proteolysis"/>
    <property type="evidence" value="ECO:0007669"/>
    <property type="project" value="UniProtKB-KW"/>
</dbReference>
<feature type="transmembrane region" description="Helical" evidence="11">
    <location>
        <begin position="39"/>
        <end position="60"/>
    </location>
</feature>
<feature type="binding site" evidence="11">
    <location>
        <position position="143"/>
    </location>
    <ligand>
        <name>Zn(2+)</name>
        <dbReference type="ChEBI" id="CHEBI:29105"/>
        <note>catalytic</note>
    </ligand>
</feature>
<dbReference type="PANTHER" id="PTHR43221:SF2">
    <property type="entry name" value="PROTEASE HTPX HOMOLOG"/>
    <property type="match status" value="1"/>
</dbReference>
<keyword evidence="9 11" id="KW-0482">Metalloprotease</keyword>
<evidence type="ECO:0000313" key="13">
    <source>
        <dbReference type="EMBL" id="OHA48218.1"/>
    </source>
</evidence>
<keyword evidence="7 11" id="KW-0862">Zinc</keyword>
<dbReference type="HAMAP" id="MF_00188">
    <property type="entry name" value="Pept_M48_protease_HtpX"/>
    <property type="match status" value="1"/>
</dbReference>
<evidence type="ECO:0000256" key="10">
    <source>
        <dbReference type="ARBA" id="ARBA00023136"/>
    </source>
</evidence>
<dbReference type="Proteomes" id="UP000178690">
    <property type="component" value="Unassembled WGS sequence"/>
</dbReference>
<evidence type="ECO:0000256" key="8">
    <source>
        <dbReference type="ARBA" id="ARBA00022989"/>
    </source>
</evidence>
<evidence type="ECO:0000256" key="6">
    <source>
        <dbReference type="ARBA" id="ARBA00022801"/>
    </source>
</evidence>
<evidence type="ECO:0000256" key="4">
    <source>
        <dbReference type="ARBA" id="ARBA00022692"/>
    </source>
</evidence>
<keyword evidence="5 11" id="KW-0479">Metal-binding</keyword>
<keyword evidence="2 11" id="KW-1003">Cell membrane</keyword>